<gene>
    <name evidence="2" type="ORF">BDN70DRAFT_878856</name>
</gene>
<keyword evidence="1" id="KW-0472">Membrane</keyword>
<sequence>MPNFSLRDKVDEAEGGFAGEVDESAHLQDDNKGRRFLHAIVTAGCIYFLLRFASQQFLFHDLFTSWGTHHASEEQFLPDKCLQESDWSLPRVQLPVDPMAPRLSAVDTFESFATLNIPIDSADRHLTTLVFISQHWPGTFRVITSPYQANDSITFNVSAKYQAPEFLSTNFVDVCAPSSRRYAKGFMIFSRAPQAVANLKHLGKFDTTLILPEPTKSNSEPLLFSELQSYAAHTDHFIADVGSKVRFKSVFLKSRKSIEVESLSADRIEISSLGGPIRGTFNTTTGLALTTANSPILVNVNINNTGTFQSQTPYFTATTSNSPIKATISLFSRIAHPSFSVSGRSTNSPVELTFKDAPLGSRLRATIDTTNSPGVINAHPTYEGTFTLRTTVMEPELNEDLNVVDPSGQGRQRKFQYTLINTGSISGKVYWGDDPTPPPPGLPRPYPQPGAEMILISTSNSPAVLNL</sequence>
<evidence type="ECO:0000256" key="1">
    <source>
        <dbReference type="SAM" id="Phobius"/>
    </source>
</evidence>
<protein>
    <submittedName>
        <fullName evidence="2">Uncharacterized protein</fullName>
    </submittedName>
</protein>
<dbReference type="EMBL" id="MU155214">
    <property type="protein sequence ID" value="KAF9479372.1"/>
    <property type="molecule type" value="Genomic_DNA"/>
</dbReference>
<feature type="transmembrane region" description="Helical" evidence="1">
    <location>
        <begin position="36"/>
        <end position="54"/>
    </location>
</feature>
<keyword evidence="1" id="KW-1133">Transmembrane helix</keyword>
<organism evidence="2 3">
    <name type="scientific">Pholiota conissans</name>
    <dbReference type="NCBI Taxonomy" id="109636"/>
    <lineage>
        <taxon>Eukaryota</taxon>
        <taxon>Fungi</taxon>
        <taxon>Dikarya</taxon>
        <taxon>Basidiomycota</taxon>
        <taxon>Agaricomycotina</taxon>
        <taxon>Agaricomycetes</taxon>
        <taxon>Agaricomycetidae</taxon>
        <taxon>Agaricales</taxon>
        <taxon>Agaricineae</taxon>
        <taxon>Strophariaceae</taxon>
        <taxon>Pholiota</taxon>
    </lineage>
</organism>
<proteinExistence type="predicted"/>
<accession>A0A9P5Z1B0</accession>
<name>A0A9P5Z1B0_9AGAR</name>
<keyword evidence="3" id="KW-1185">Reference proteome</keyword>
<dbReference type="Proteomes" id="UP000807469">
    <property type="component" value="Unassembled WGS sequence"/>
</dbReference>
<dbReference type="OrthoDB" id="5570013at2759"/>
<evidence type="ECO:0000313" key="2">
    <source>
        <dbReference type="EMBL" id="KAF9479372.1"/>
    </source>
</evidence>
<keyword evidence="1" id="KW-0812">Transmembrane</keyword>
<dbReference type="AlphaFoldDB" id="A0A9P5Z1B0"/>
<evidence type="ECO:0000313" key="3">
    <source>
        <dbReference type="Proteomes" id="UP000807469"/>
    </source>
</evidence>
<comment type="caution">
    <text evidence="2">The sequence shown here is derived from an EMBL/GenBank/DDBJ whole genome shotgun (WGS) entry which is preliminary data.</text>
</comment>
<reference evidence="2" key="1">
    <citation type="submission" date="2020-11" db="EMBL/GenBank/DDBJ databases">
        <authorList>
            <consortium name="DOE Joint Genome Institute"/>
            <person name="Ahrendt S."/>
            <person name="Riley R."/>
            <person name="Andreopoulos W."/>
            <person name="Labutti K."/>
            <person name="Pangilinan J."/>
            <person name="Ruiz-Duenas F.J."/>
            <person name="Barrasa J.M."/>
            <person name="Sanchez-Garcia M."/>
            <person name="Camarero S."/>
            <person name="Miyauchi S."/>
            <person name="Serrano A."/>
            <person name="Linde D."/>
            <person name="Babiker R."/>
            <person name="Drula E."/>
            <person name="Ayuso-Fernandez I."/>
            <person name="Pacheco R."/>
            <person name="Padilla G."/>
            <person name="Ferreira P."/>
            <person name="Barriuso J."/>
            <person name="Kellner H."/>
            <person name="Castanera R."/>
            <person name="Alfaro M."/>
            <person name="Ramirez L."/>
            <person name="Pisabarro A.G."/>
            <person name="Kuo A."/>
            <person name="Tritt A."/>
            <person name="Lipzen A."/>
            <person name="He G."/>
            <person name="Yan M."/>
            <person name="Ng V."/>
            <person name="Cullen D."/>
            <person name="Martin F."/>
            <person name="Rosso M.-N."/>
            <person name="Henrissat B."/>
            <person name="Hibbett D."/>
            <person name="Martinez A.T."/>
            <person name="Grigoriev I.V."/>
        </authorList>
    </citation>
    <scope>NUCLEOTIDE SEQUENCE</scope>
    <source>
        <strain evidence="2">CIRM-BRFM 674</strain>
    </source>
</reference>